<accession>A0A9Q0DSA5</accession>
<reference evidence="1" key="1">
    <citation type="submission" date="2022-07" db="EMBL/GenBank/DDBJ databases">
        <title>Chromosome-level genome of Muraenolepis orangiensis.</title>
        <authorList>
            <person name="Kim J."/>
        </authorList>
    </citation>
    <scope>NUCLEOTIDE SEQUENCE</scope>
    <source>
        <strain evidence="1">KU_S4_2022</strain>
        <tissue evidence="1">Muscle</tissue>
    </source>
</reference>
<proteinExistence type="predicted"/>
<evidence type="ECO:0000313" key="1">
    <source>
        <dbReference type="EMBL" id="KAJ3593970.1"/>
    </source>
</evidence>
<protein>
    <submittedName>
        <fullName evidence="1">Uncharacterized protein</fullName>
    </submittedName>
</protein>
<dbReference type="EMBL" id="JANIIK010000112">
    <property type="protein sequence ID" value="KAJ3593970.1"/>
    <property type="molecule type" value="Genomic_DNA"/>
</dbReference>
<name>A0A9Q0DSA5_9TELE</name>
<organism evidence="1 2">
    <name type="scientific">Muraenolepis orangiensis</name>
    <name type="common">Patagonian moray cod</name>
    <dbReference type="NCBI Taxonomy" id="630683"/>
    <lineage>
        <taxon>Eukaryota</taxon>
        <taxon>Metazoa</taxon>
        <taxon>Chordata</taxon>
        <taxon>Craniata</taxon>
        <taxon>Vertebrata</taxon>
        <taxon>Euteleostomi</taxon>
        <taxon>Actinopterygii</taxon>
        <taxon>Neopterygii</taxon>
        <taxon>Teleostei</taxon>
        <taxon>Neoteleostei</taxon>
        <taxon>Acanthomorphata</taxon>
        <taxon>Zeiogadaria</taxon>
        <taxon>Gadariae</taxon>
        <taxon>Gadiformes</taxon>
        <taxon>Muraenolepidoidei</taxon>
        <taxon>Muraenolepididae</taxon>
        <taxon>Muraenolepis</taxon>
    </lineage>
</organism>
<dbReference type="AlphaFoldDB" id="A0A9Q0DSA5"/>
<comment type="caution">
    <text evidence="1">The sequence shown here is derived from an EMBL/GenBank/DDBJ whole genome shotgun (WGS) entry which is preliminary data.</text>
</comment>
<feature type="non-terminal residue" evidence="1">
    <location>
        <position position="132"/>
    </location>
</feature>
<evidence type="ECO:0000313" key="2">
    <source>
        <dbReference type="Proteomes" id="UP001148018"/>
    </source>
</evidence>
<dbReference type="Proteomes" id="UP001148018">
    <property type="component" value="Unassembled WGS sequence"/>
</dbReference>
<keyword evidence="2" id="KW-1185">Reference proteome</keyword>
<feature type="non-terminal residue" evidence="1">
    <location>
        <position position="1"/>
    </location>
</feature>
<gene>
    <name evidence="1" type="ORF">NHX12_006303</name>
</gene>
<sequence length="132" mass="13839">LQPGFVQAWCGSGQSPQSGGSCQQEGWAGSRACPLGPGGTAANDFFQMSLTKEISHCGWFTLTEIAREAEEGRYTACEEPRGAVQGMQGCSIQKAASVRSHYLSGGASLGMRGPHSAALLPHCSYKIALSLM</sequence>